<dbReference type="SUPFAM" id="SSF49464">
    <property type="entry name" value="Carboxypeptidase regulatory domain-like"/>
    <property type="match status" value="1"/>
</dbReference>
<dbReference type="PANTHER" id="PTHR12411">
    <property type="entry name" value="CYSTEINE PROTEASE FAMILY C1-RELATED"/>
    <property type="match status" value="1"/>
</dbReference>
<dbReference type="InterPro" id="IPR013783">
    <property type="entry name" value="Ig-like_fold"/>
</dbReference>
<dbReference type="Gene3D" id="2.60.40.10">
    <property type="entry name" value="Immunoglobulins"/>
    <property type="match status" value="2"/>
</dbReference>
<dbReference type="SUPFAM" id="SSF54001">
    <property type="entry name" value="Cysteine proteinases"/>
    <property type="match status" value="1"/>
</dbReference>
<dbReference type="GO" id="GO:0008234">
    <property type="term" value="F:cysteine-type peptidase activity"/>
    <property type="evidence" value="ECO:0007669"/>
    <property type="project" value="InterPro"/>
</dbReference>
<proteinExistence type="inferred from homology"/>
<dbReference type="Pfam" id="PF00112">
    <property type="entry name" value="Peptidase_C1"/>
    <property type="match status" value="1"/>
</dbReference>
<dbReference type="PATRIC" id="fig|294671.3.peg.598"/>
<comment type="similarity">
    <text evidence="1">Belongs to the peptidase C1 family.</text>
</comment>
<dbReference type="GeneID" id="28488873"/>
<dbReference type="InterPro" id="IPR011050">
    <property type="entry name" value="Pectin_lyase_fold/virulence"/>
</dbReference>
<evidence type="ECO:0000256" key="1">
    <source>
        <dbReference type="ARBA" id="ARBA00008455"/>
    </source>
</evidence>
<dbReference type="RefSeq" id="WP_067146121.1">
    <property type="nucleotide sequence ID" value="NZ_CP014265.1"/>
</dbReference>
<dbReference type="KEGG" id="mol:YLM1_0576"/>
<dbReference type="CDD" id="cd02619">
    <property type="entry name" value="Peptidase_C1"/>
    <property type="match status" value="1"/>
</dbReference>
<evidence type="ECO:0000313" key="4">
    <source>
        <dbReference type="Proteomes" id="UP000066376"/>
    </source>
</evidence>
<dbReference type="SUPFAM" id="SSF51126">
    <property type="entry name" value="Pectin lyase-like"/>
    <property type="match status" value="1"/>
</dbReference>
<protein>
    <submittedName>
        <fullName evidence="3">Adhesin-like protein with cysteine protease domain protein</fullName>
    </submittedName>
</protein>
<dbReference type="SMART" id="SM00645">
    <property type="entry name" value="Pept_C1"/>
    <property type="match status" value="1"/>
</dbReference>
<dbReference type="InterPro" id="IPR038765">
    <property type="entry name" value="Papain-like_cys_pep_sf"/>
</dbReference>
<name>A0A126QYA2_METOL</name>
<dbReference type="Pfam" id="PF18560">
    <property type="entry name" value="Lectin_like"/>
    <property type="match status" value="1"/>
</dbReference>
<dbReference type="InterPro" id="IPR040528">
    <property type="entry name" value="Lectin-like"/>
</dbReference>
<dbReference type="EMBL" id="CP014265">
    <property type="protein sequence ID" value="AMK15133.1"/>
    <property type="molecule type" value="Genomic_DNA"/>
</dbReference>
<dbReference type="InterPro" id="IPR008969">
    <property type="entry name" value="CarboxyPept-like_regulatory"/>
</dbReference>
<reference evidence="4" key="2">
    <citation type="submission" date="2016-02" db="EMBL/GenBank/DDBJ databases">
        <title>The draft genome sequence of the rumen methanogen Methanobrevibacter olleyae YLM1.</title>
        <authorList>
            <consortium name="New Zealand Agricultural Greenhouse Gas Research Centre/Pastoral Greenhouse Gas Research Consortium"/>
            <person name="Kelly W.J."/>
            <person name="Li D."/>
            <person name="Lambie S.C."/>
            <person name="Attwood G.T."/>
            <person name="Altermann E."/>
            <person name="Leahy S.C."/>
        </authorList>
    </citation>
    <scope>NUCLEOTIDE SEQUENCE [LARGE SCALE GENOMIC DNA]</scope>
    <source>
        <strain evidence="4">YLM1</strain>
    </source>
</reference>
<keyword evidence="3" id="KW-0645">Protease</keyword>
<gene>
    <name evidence="3" type="ORF">YLM1_0576</name>
</gene>
<keyword evidence="4" id="KW-1185">Reference proteome</keyword>
<dbReference type="GO" id="GO:0006508">
    <property type="term" value="P:proteolysis"/>
    <property type="evidence" value="ECO:0007669"/>
    <property type="project" value="UniProtKB-KW"/>
</dbReference>
<dbReference type="InterPro" id="IPR013128">
    <property type="entry name" value="Peptidase_C1A"/>
</dbReference>
<dbReference type="Proteomes" id="UP000066376">
    <property type="component" value="Chromosome"/>
</dbReference>
<evidence type="ECO:0000313" key="3">
    <source>
        <dbReference type="EMBL" id="AMK15133.1"/>
    </source>
</evidence>
<dbReference type="Gene3D" id="3.90.70.10">
    <property type="entry name" value="Cysteine proteinases"/>
    <property type="match status" value="1"/>
</dbReference>
<reference evidence="3 4" key="1">
    <citation type="journal article" date="2016" name="Genome Announc.">
        <title>Draft Genome Sequence of the Rumen Methanogen Methanobrevibacter olleyae YLM1.</title>
        <authorList>
            <person name="Kelly W.J."/>
            <person name="Li D."/>
            <person name="Lambie S.C."/>
            <person name="Cox F."/>
            <person name="Attwood G.T."/>
            <person name="Altermann E."/>
            <person name="Leahy S.C."/>
        </authorList>
    </citation>
    <scope>NUCLEOTIDE SEQUENCE [LARGE SCALE GENOMIC DNA]</scope>
    <source>
        <strain evidence="3 4">YLM1</strain>
    </source>
</reference>
<dbReference type="STRING" id="294671.YLM1_0576"/>
<keyword evidence="3" id="KW-0378">Hydrolase</keyword>
<organism evidence="3 4">
    <name type="scientific">Methanobrevibacter olleyae</name>
    <dbReference type="NCBI Taxonomy" id="294671"/>
    <lineage>
        <taxon>Archaea</taxon>
        <taxon>Methanobacteriati</taxon>
        <taxon>Methanobacteriota</taxon>
        <taxon>Methanomada group</taxon>
        <taxon>Methanobacteria</taxon>
        <taxon>Methanobacteriales</taxon>
        <taxon>Methanobacteriaceae</taxon>
        <taxon>Methanobrevibacter</taxon>
    </lineage>
</organism>
<feature type="domain" description="Peptidase C1A papain C-terminal" evidence="2">
    <location>
        <begin position="369"/>
        <end position="602"/>
    </location>
</feature>
<accession>A0A126QYA2</accession>
<dbReference type="InterPro" id="IPR000668">
    <property type="entry name" value="Peptidase_C1A_C"/>
</dbReference>
<sequence length="1290" mass="144500">MSKNFNKIIILSIVLSLLIIIPTSFAAETNVSSVDDDLVNDNSLPDNLAIENSINDNLQDIENDGLASEYLSDNSYGSNSIENYYFDSNALDDTGNGSIDNPYKNFYDDRIKSNSILHFASGIYNYTPYNSTNNINITIYGQDSSNTIINNPIGNHTFNVTGTFNIKNITFNNIQIILKANSTLLNASSVNFCNSTALKVDNSGTSCGGAISSLSYNNSSVVLNNCNFDNNYALYGGAIFISSGFLNITNCNFTNNSAKYYGGAIYQIYGNLTLIGSTFDNNGANDGGAMFIFIKNRPLIENNTFKNNFANSSAGAIYSFFNKNCNITDNNFYENNSSPDGLYEQSDLIFISDDYSLFRVNLDNGSEDIPSYYNLADYGFVSSVKNQKKGGNCWAFAIIASLESAILKSLNPLNSSGEDLINLSEENMKNLAALYSAYGWNKETNDGGFDEMALGYLVSWLGPVYEEDDVYNDSSILSPVLNSIMHVQNIVYLKRDSFTDNDMIKRAIMDYGAVYTAIGMHESDDSYIGKYVYNRDNSSCNHAVALVGWNDSIKIPHAPGRGAWIVKNSWGEGWGNDGYFYLSYYDVSSLKLGVNDAGIAFILNDSIKYDKNYQYDIARTDYFFNTTNTIWYKNIFNATDNEYLSAVSTYFEKKTNWELSVYVNGDLNSTKSGFSNPGYWTIDLYEHIPLNIGDIFEIVFKINVTGDVGVPISESVSLNNEFFKENISFISYDGQNWEDLYNLRWMDYPGHTYNNPQVACIKAFTVFDIINTTTSLTISYNNISGNLFNPVNITAYVTNQYGNPVNCGKVIFNLSNTTVAINVSNGLAKLSYIFEEGFNTIAAEFIACGYNNSSSENLNLTITKINVSMIANITVDLDNALVNISLSKPINETIFLILDYKNFTTKSVDGKAYINLTDLNTGFNSIKIILYNAIYNCNEILYNFTIPLKRTEIIINDLGTIYNGKEYKIKLIDEDGRPLSGKKLIYTLNNSTYSQFTNENGEISIITSLKTGVYKFYIKFNGDKLYINSSNSSLITVKTTILNLYTVYTYGSKYSVKLLDKSFSPLANTYVKIIFAGKTYNVKTDSNGIAKINNYLKSGTYTVKITNHNTLEELNQKIKVVNRIRENKNLIIYYGGGSYYKVRVYDDYGNPAKGVSVKFIINGKKYYRTTDSKGYASFKINLNPKSYTISANYKGFLVKNKITVKPTIITKNISKKKAKVIKFTAKLLNSKGKILKYKKISFRFKGKKYKVKTNKKGIATLILKNLKVARYTIYSSYGKLTIKNTIQVKK</sequence>
<evidence type="ECO:0000259" key="2">
    <source>
        <dbReference type="SMART" id="SM00645"/>
    </source>
</evidence>